<sequence>MATSGKTTTGAGGKAKPDAAKKSGGQGSGGNFANDREKASEAGKKGGAHSSGGAGKKS</sequence>
<feature type="compositionally biased region" description="Gly residues" evidence="1">
    <location>
        <begin position="49"/>
        <end position="58"/>
    </location>
</feature>
<dbReference type="Pfam" id="PF10685">
    <property type="entry name" value="KGG"/>
    <property type="match status" value="1"/>
</dbReference>
<evidence type="ECO:0000313" key="3">
    <source>
        <dbReference type="Proteomes" id="UP000594923"/>
    </source>
</evidence>
<reference evidence="2 3" key="1">
    <citation type="submission" date="2020-10" db="EMBL/GenBank/DDBJ databases">
        <title>High quality whole genome sequence of Pseudomonas poae PMA22.</title>
        <authorList>
            <person name="Hernandez J.G."/>
            <person name="Rodriguez P."/>
            <person name="Cuevas C."/>
            <person name="de la Calle F."/>
            <person name="Galan B."/>
            <person name="Garcia J.L."/>
        </authorList>
    </citation>
    <scope>NUCLEOTIDE SEQUENCE [LARGE SCALE GENOMIC DNA]</scope>
    <source>
        <strain evidence="2 3">PMA22</strain>
    </source>
</reference>
<accession>A0A7M1KQ04</accession>
<evidence type="ECO:0000256" key="1">
    <source>
        <dbReference type="SAM" id="MobiDB-lite"/>
    </source>
</evidence>
<dbReference type="EMBL" id="CP063073">
    <property type="protein sequence ID" value="QOQ78232.1"/>
    <property type="molecule type" value="Genomic_DNA"/>
</dbReference>
<proteinExistence type="predicted"/>
<organism evidence="2 3">
    <name type="scientific">Pseudomonas poae</name>
    <dbReference type="NCBI Taxonomy" id="200451"/>
    <lineage>
        <taxon>Bacteria</taxon>
        <taxon>Pseudomonadati</taxon>
        <taxon>Pseudomonadota</taxon>
        <taxon>Gammaproteobacteria</taxon>
        <taxon>Pseudomonadales</taxon>
        <taxon>Pseudomonadaceae</taxon>
        <taxon>Pseudomonas</taxon>
    </lineage>
</organism>
<dbReference type="Proteomes" id="UP000594923">
    <property type="component" value="Chromosome"/>
</dbReference>
<name>A0A7M1KQ04_9PSED</name>
<dbReference type="AlphaFoldDB" id="A0A7M1KQ04"/>
<protein>
    <submittedName>
        <fullName evidence="2">General stress protein</fullName>
    </submittedName>
</protein>
<dbReference type="InterPro" id="IPR019626">
    <property type="entry name" value="Stress-induced_KGG_rpt"/>
</dbReference>
<feature type="region of interest" description="Disordered" evidence="1">
    <location>
        <begin position="1"/>
        <end position="58"/>
    </location>
</feature>
<gene>
    <name evidence="2" type="ORF">IMF22_12610</name>
</gene>
<feature type="compositionally biased region" description="Basic and acidic residues" evidence="1">
    <location>
        <begin position="34"/>
        <end position="44"/>
    </location>
</feature>
<evidence type="ECO:0000313" key="2">
    <source>
        <dbReference type="EMBL" id="QOQ78232.1"/>
    </source>
</evidence>